<dbReference type="InterPro" id="IPR000639">
    <property type="entry name" value="Epox_hydrolase-like"/>
</dbReference>
<keyword evidence="3" id="KW-1185">Reference proteome</keyword>
<keyword evidence="2" id="KW-0378">Hydrolase</keyword>
<dbReference type="PANTHER" id="PTHR43798:SF33">
    <property type="entry name" value="HYDROLASE, PUTATIVE (AFU_ORTHOLOGUE AFUA_2G14860)-RELATED"/>
    <property type="match status" value="1"/>
</dbReference>
<dbReference type="PANTHER" id="PTHR43798">
    <property type="entry name" value="MONOACYLGLYCEROL LIPASE"/>
    <property type="match status" value="1"/>
</dbReference>
<dbReference type="SUPFAM" id="SSF53474">
    <property type="entry name" value="alpha/beta-Hydrolases"/>
    <property type="match status" value="1"/>
</dbReference>
<dbReference type="EMBL" id="JAJNDB010000002">
    <property type="protein sequence ID" value="MCD2194471.1"/>
    <property type="molecule type" value="Genomic_DNA"/>
</dbReference>
<feature type="domain" description="AB hydrolase-1" evidence="1">
    <location>
        <begin position="12"/>
        <end position="265"/>
    </location>
</feature>
<proteinExistence type="predicted"/>
<organism evidence="2 3">
    <name type="scientific">Actinomycetospora endophytica</name>
    <dbReference type="NCBI Taxonomy" id="2291215"/>
    <lineage>
        <taxon>Bacteria</taxon>
        <taxon>Bacillati</taxon>
        <taxon>Actinomycetota</taxon>
        <taxon>Actinomycetes</taxon>
        <taxon>Pseudonocardiales</taxon>
        <taxon>Pseudonocardiaceae</taxon>
        <taxon>Actinomycetospora</taxon>
    </lineage>
</organism>
<dbReference type="InterPro" id="IPR029058">
    <property type="entry name" value="AB_hydrolase_fold"/>
</dbReference>
<name>A0ABS8PAM4_9PSEU</name>
<dbReference type="PRINTS" id="PR00412">
    <property type="entry name" value="EPOXHYDRLASE"/>
</dbReference>
<gene>
    <name evidence="2" type="ORF">LQ327_13935</name>
</gene>
<dbReference type="Gene3D" id="3.40.50.1820">
    <property type="entry name" value="alpha/beta hydrolase"/>
    <property type="match status" value="1"/>
</dbReference>
<dbReference type="InterPro" id="IPR000073">
    <property type="entry name" value="AB_hydrolase_1"/>
</dbReference>
<evidence type="ECO:0000259" key="1">
    <source>
        <dbReference type="Pfam" id="PF00561"/>
    </source>
</evidence>
<dbReference type="InterPro" id="IPR050266">
    <property type="entry name" value="AB_hydrolase_sf"/>
</dbReference>
<dbReference type="RefSeq" id="WP_230734468.1">
    <property type="nucleotide sequence ID" value="NZ_JAJNDB010000002.1"/>
</dbReference>
<sequence length="280" mass="30520">MVAVDRNGSGTPVLCLHGWPGGPSDYRLLTPLLVDAADVVVPHLLGYADSFSPGDEARPHSDFGRDAQVRMLVELIDSLGLERPVVVGYDVGATLAVTLGRTIPDRLRGIVVGNALPPSTFGPCALDDDHRAEFWYQDFHQLALCAELCDGNPAAVRTYLQHFWSHWGNRPDAALTEELVAWYSRPGAFTAALNWYRSGSATLATALSLRSASELPPPVEVPTTMLWGAQDPLYPRRFAENSGELFPNGTVRVLEDVGHFTPLEAAAEMADAVREFLQEK</sequence>
<evidence type="ECO:0000313" key="2">
    <source>
        <dbReference type="EMBL" id="MCD2194471.1"/>
    </source>
</evidence>
<evidence type="ECO:0000313" key="3">
    <source>
        <dbReference type="Proteomes" id="UP001199469"/>
    </source>
</evidence>
<dbReference type="Pfam" id="PF00561">
    <property type="entry name" value="Abhydrolase_1"/>
    <property type="match status" value="1"/>
</dbReference>
<dbReference type="Proteomes" id="UP001199469">
    <property type="component" value="Unassembled WGS sequence"/>
</dbReference>
<comment type="caution">
    <text evidence="2">The sequence shown here is derived from an EMBL/GenBank/DDBJ whole genome shotgun (WGS) entry which is preliminary data.</text>
</comment>
<dbReference type="GO" id="GO:0016787">
    <property type="term" value="F:hydrolase activity"/>
    <property type="evidence" value="ECO:0007669"/>
    <property type="project" value="UniProtKB-KW"/>
</dbReference>
<accession>A0ABS8PAM4</accession>
<protein>
    <submittedName>
        <fullName evidence="2">Alpha/beta hydrolase</fullName>
    </submittedName>
</protein>
<reference evidence="2 3" key="1">
    <citation type="submission" date="2021-11" db="EMBL/GenBank/DDBJ databases">
        <title>Draft genome sequence of Actinomycetospora sp. SF1 isolated from the rhizosphere soil.</title>
        <authorList>
            <person name="Duangmal K."/>
            <person name="Chantavorakit T."/>
        </authorList>
    </citation>
    <scope>NUCLEOTIDE SEQUENCE [LARGE SCALE GENOMIC DNA]</scope>
    <source>
        <strain evidence="2 3">TBRC 5722</strain>
    </source>
</reference>